<dbReference type="AlphaFoldDB" id="A0A290GFD7"/>
<evidence type="ECO:0000313" key="2">
    <source>
        <dbReference type="EMBL" id="ATB51780.1"/>
    </source>
</evidence>
<keyword evidence="1" id="KW-0472">Membrane</keyword>
<keyword evidence="2" id="KW-0614">Plasmid</keyword>
<feature type="transmembrane region" description="Helical" evidence="1">
    <location>
        <begin position="51"/>
        <end position="69"/>
    </location>
</feature>
<dbReference type="RefSeq" id="WP_127676311.1">
    <property type="nucleotide sequence ID" value="NZ_CP056638.1"/>
</dbReference>
<organism evidence="2">
    <name type="scientific">Citrobacter freundii</name>
    <dbReference type="NCBI Taxonomy" id="546"/>
    <lineage>
        <taxon>Bacteria</taxon>
        <taxon>Pseudomonadati</taxon>
        <taxon>Pseudomonadota</taxon>
        <taxon>Gammaproteobacteria</taxon>
        <taxon>Enterobacterales</taxon>
        <taxon>Enterobacteriaceae</taxon>
        <taxon>Citrobacter</taxon>
        <taxon>Citrobacter freundii complex</taxon>
    </lineage>
</organism>
<keyword evidence="1" id="KW-0812">Transmembrane</keyword>
<keyword evidence="1" id="KW-1133">Transmembrane helix</keyword>
<name>A0A290GFD7_CITFR</name>
<protein>
    <submittedName>
        <fullName evidence="2">Uncharacterized protein</fullName>
    </submittedName>
</protein>
<dbReference type="EMBL" id="MF497781">
    <property type="protein sequence ID" value="ATB51780.1"/>
    <property type="molecule type" value="Genomic_DNA"/>
</dbReference>
<feature type="transmembrane region" description="Helical" evidence="1">
    <location>
        <begin position="28"/>
        <end position="45"/>
    </location>
</feature>
<reference evidence="2" key="1">
    <citation type="submission" date="2017-07" db="EMBL/GenBank/DDBJ databases">
        <title>Molecular characterization of KPC-producing Enterobacteriaceae from a Czech hospital.</title>
        <authorList>
            <person name="Chudejova K."/>
            <person name="Papagiannitsis C.C."/>
            <person name="Hrabak J."/>
            <person name="Zemlickova H."/>
        </authorList>
    </citation>
    <scope>NUCLEOTIDE SEQUENCE</scope>
    <source>
        <strain evidence="2">Cfr-36049cz</strain>
        <plasmid evidence="2">pCrf-36049cz</plasmid>
    </source>
</reference>
<evidence type="ECO:0000256" key="1">
    <source>
        <dbReference type="SAM" id="Phobius"/>
    </source>
</evidence>
<proteinExistence type="predicted"/>
<accession>A0A290GFD7</accession>
<geneLocation type="plasmid" evidence="2">
    <name>pCrf-36049cz</name>
</geneLocation>
<sequence length="145" mass="16846">MAISELSLGKQILEKINNHDRFNSKLRFKIKILNVVAFTILFAIGDKFNELVMCAIAFVVFFVLTGVYLKCKMVIPSSLIFDYFERSADDEGFRSFFMGLFNSKSFLTVRDDRKKINAYLYKQDKKFEELKKIETITHGMNGRGE</sequence>